<sequence length="482" mass="54270">MRNLALLTDFYQLTMMNGYLKHNLHNNIMVFDLFFRRNPGGSSYTIITGIEQAIDYIENLQFTEEDLNYLRGLDFEEEFLNALKNFKFSGTIYSVPEGSVMFPGEPVLRVKAPAFEAQLIETALLNIINFQSLIATKASRICEVTEGEPVFEFGLRRAQGPDAGIYGARAAVIGGCSSTSNVLAGRRFDIPVVGTQAHSWIQAFDTELDAFRAYANSYPDTCLLLVDTYDTLKSGVPNAITVFNELREKGYEAKGIRIDSGDIAYLSKEARKMLDAAGFPHVSIIASSDLDEETIHSLKMQKSAVNGWGVGTNLITSSNCPALGGVYKLSAIEKDDQLIPKIKISENPDKITNPGYKKVVRIYDGDNGKAQADLVMLEEETIDTNSPLTIFHPIYTWKTKTFTNYRIREMLIPLYVDGELVYPRKTVTEIKKYAAEELNSLWPEYKRLDRPQLYKVDLSKKLWDLKHSMVNTYKESQKRGSL</sequence>
<accession>A0A1G8WU74</accession>
<feature type="domain" description="Nicotinate/nicotinamide phosphoribosyltransferase" evidence="10">
    <location>
        <begin position="151"/>
        <end position="348"/>
    </location>
</feature>
<keyword evidence="14" id="KW-1185">Reference proteome</keyword>
<evidence type="ECO:0000256" key="5">
    <source>
        <dbReference type="ARBA" id="ARBA00022598"/>
    </source>
</evidence>
<dbReference type="GO" id="GO:0005829">
    <property type="term" value="C:cytosol"/>
    <property type="evidence" value="ECO:0007669"/>
    <property type="project" value="TreeGrafter"/>
</dbReference>
<comment type="catalytic activity">
    <reaction evidence="8 9">
        <text>5-phospho-alpha-D-ribose 1-diphosphate + nicotinate + ATP + H2O = nicotinate beta-D-ribonucleotide + ADP + phosphate + diphosphate</text>
        <dbReference type="Rhea" id="RHEA:36163"/>
        <dbReference type="ChEBI" id="CHEBI:15377"/>
        <dbReference type="ChEBI" id="CHEBI:30616"/>
        <dbReference type="ChEBI" id="CHEBI:32544"/>
        <dbReference type="ChEBI" id="CHEBI:33019"/>
        <dbReference type="ChEBI" id="CHEBI:43474"/>
        <dbReference type="ChEBI" id="CHEBI:57502"/>
        <dbReference type="ChEBI" id="CHEBI:58017"/>
        <dbReference type="ChEBI" id="CHEBI:456216"/>
        <dbReference type="EC" id="6.3.4.21"/>
    </reaction>
</comment>
<proteinExistence type="inferred from homology"/>
<evidence type="ECO:0000256" key="7">
    <source>
        <dbReference type="ARBA" id="ARBA00022679"/>
    </source>
</evidence>
<comment type="pathway">
    <text evidence="1 9">Cofactor biosynthesis; NAD(+) biosynthesis; nicotinate D-ribonucleotide from nicotinate: step 1/1.</text>
</comment>
<dbReference type="Gene3D" id="3.20.140.10">
    <property type="entry name" value="nicotinate phosphoribosyltransferase"/>
    <property type="match status" value="1"/>
</dbReference>
<dbReference type="PANTHER" id="PTHR11098:SF1">
    <property type="entry name" value="NICOTINATE PHOSPHORIBOSYLTRANSFERASE"/>
    <property type="match status" value="1"/>
</dbReference>
<comment type="function">
    <text evidence="9">Catalyzes the first step in the biosynthesis of NAD from nicotinic acid, the ATP-dependent synthesis of beta-nicotinate D-ribonucleotide from nicotinate and 5-phospho-D-ribose 1-phosphate.</text>
</comment>
<comment type="similarity">
    <text evidence="2 9">Belongs to the NAPRTase family.</text>
</comment>
<gene>
    <name evidence="13" type="ORF">SAMN05660472_00040</name>
</gene>
<dbReference type="SUPFAM" id="SSF54675">
    <property type="entry name" value="Nicotinate/Quinolinate PRTase N-terminal domain-like"/>
    <property type="match status" value="1"/>
</dbReference>
<keyword evidence="4" id="KW-0597">Phosphoprotein</keyword>
<dbReference type="GO" id="GO:0004516">
    <property type="term" value="F:nicotinate phosphoribosyltransferase activity"/>
    <property type="evidence" value="ECO:0007669"/>
    <property type="project" value="UniProtKB-UniRule"/>
</dbReference>
<feature type="domain" description="Nicotinate phosphoribosyltransferase N-terminal" evidence="11">
    <location>
        <begin position="6"/>
        <end position="129"/>
    </location>
</feature>
<dbReference type="InterPro" id="IPR007229">
    <property type="entry name" value="Nic_PRibTrfase-Fam"/>
</dbReference>
<dbReference type="Pfam" id="PF17956">
    <property type="entry name" value="NAPRTase_C"/>
    <property type="match status" value="1"/>
</dbReference>
<evidence type="ECO:0000256" key="6">
    <source>
        <dbReference type="ARBA" id="ARBA00022642"/>
    </source>
</evidence>
<keyword evidence="7 9" id="KW-0808">Transferase</keyword>
<evidence type="ECO:0000256" key="1">
    <source>
        <dbReference type="ARBA" id="ARBA00004952"/>
    </source>
</evidence>
<dbReference type="OrthoDB" id="9770610at2"/>
<evidence type="ECO:0000313" key="14">
    <source>
        <dbReference type="Proteomes" id="UP000198718"/>
    </source>
</evidence>
<dbReference type="InterPro" id="IPR013785">
    <property type="entry name" value="Aldolase_TIM"/>
</dbReference>
<dbReference type="GO" id="GO:0047280">
    <property type="term" value="F:nicotinamide phosphoribosyltransferase activity"/>
    <property type="evidence" value="ECO:0007669"/>
    <property type="project" value="UniProtKB-ARBA"/>
</dbReference>
<dbReference type="InterPro" id="IPR041619">
    <property type="entry name" value="NAPRTase_C"/>
</dbReference>
<evidence type="ECO:0000259" key="11">
    <source>
        <dbReference type="Pfam" id="PF17767"/>
    </source>
</evidence>
<keyword evidence="6 9" id="KW-0662">Pyridine nucleotide biosynthesis</keyword>
<dbReference type="RefSeq" id="WP_090548600.1">
    <property type="nucleotide sequence ID" value="NZ_FNFP01000001.1"/>
</dbReference>
<dbReference type="FunFam" id="3.20.20.70:FF:000076">
    <property type="entry name" value="Nicotinate phosphoribosyltransferase"/>
    <property type="match status" value="1"/>
</dbReference>
<keyword evidence="13" id="KW-0328">Glycosyltransferase</keyword>
<dbReference type="AlphaFoldDB" id="A0A1G8WU74"/>
<protein>
    <recommendedName>
        <fullName evidence="3 9">Nicotinate phosphoribosyltransferase</fullName>
        <ecNumber evidence="3 9">6.3.4.21</ecNumber>
    </recommendedName>
</protein>
<dbReference type="GO" id="GO:0034355">
    <property type="term" value="P:NAD+ biosynthetic process via the salvage pathway"/>
    <property type="evidence" value="ECO:0007669"/>
    <property type="project" value="TreeGrafter"/>
</dbReference>
<feature type="domain" description="Nicotinate phosphoribosyltransferase C-terminal" evidence="12">
    <location>
        <begin position="357"/>
        <end position="466"/>
    </location>
</feature>
<dbReference type="SUPFAM" id="SSF51690">
    <property type="entry name" value="Nicotinate/Quinolinate PRTase C-terminal domain-like"/>
    <property type="match status" value="1"/>
</dbReference>
<dbReference type="UniPathway" id="UPA00253">
    <property type="reaction ID" value="UER00457"/>
</dbReference>
<dbReference type="InterPro" id="IPR040727">
    <property type="entry name" value="NAPRTase_N"/>
</dbReference>
<dbReference type="Pfam" id="PF04095">
    <property type="entry name" value="NAPRTase"/>
    <property type="match status" value="1"/>
</dbReference>
<evidence type="ECO:0000313" key="13">
    <source>
        <dbReference type="EMBL" id="SDJ81908.1"/>
    </source>
</evidence>
<dbReference type="PANTHER" id="PTHR11098">
    <property type="entry name" value="NICOTINATE PHOSPHORIBOSYLTRANSFERASE"/>
    <property type="match status" value="1"/>
</dbReference>
<organism evidence="13 14">
    <name type="scientific">Natronincola ferrireducens</name>
    <dbReference type="NCBI Taxonomy" id="393762"/>
    <lineage>
        <taxon>Bacteria</taxon>
        <taxon>Bacillati</taxon>
        <taxon>Bacillota</taxon>
        <taxon>Clostridia</taxon>
        <taxon>Peptostreptococcales</taxon>
        <taxon>Natronincolaceae</taxon>
        <taxon>Natronincola</taxon>
    </lineage>
</organism>
<dbReference type="InterPro" id="IPR036068">
    <property type="entry name" value="Nicotinate_pribotase-like_C"/>
</dbReference>
<comment type="PTM">
    <text evidence="9">Transiently phosphorylated on a His residue during the reaction cycle. Phosphorylation strongly increases the affinity for substrates and increases the rate of nicotinate D-ribonucleotide production. Dephosphorylation regenerates the low-affinity form of the enzyme, leading to product release.</text>
</comment>
<evidence type="ECO:0000256" key="9">
    <source>
        <dbReference type="RuleBase" id="RU365100"/>
    </source>
</evidence>
<dbReference type="STRING" id="393762.SAMN05660472_00040"/>
<keyword evidence="5 9" id="KW-0436">Ligase</keyword>
<evidence type="ECO:0000259" key="12">
    <source>
        <dbReference type="Pfam" id="PF17956"/>
    </source>
</evidence>
<evidence type="ECO:0000256" key="4">
    <source>
        <dbReference type="ARBA" id="ARBA00022553"/>
    </source>
</evidence>
<dbReference type="EC" id="6.3.4.21" evidence="3 9"/>
<evidence type="ECO:0000256" key="8">
    <source>
        <dbReference type="ARBA" id="ARBA00048668"/>
    </source>
</evidence>
<evidence type="ECO:0000256" key="3">
    <source>
        <dbReference type="ARBA" id="ARBA00013236"/>
    </source>
</evidence>
<dbReference type="Pfam" id="PF17767">
    <property type="entry name" value="NAPRTase_N"/>
    <property type="match status" value="1"/>
</dbReference>
<name>A0A1G8WU74_9FIRM</name>
<dbReference type="CDD" id="cd01570">
    <property type="entry name" value="NAPRTase_A"/>
    <property type="match status" value="1"/>
</dbReference>
<dbReference type="PIRSF" id="PIRSF000484">
    <property type="entry name" value="NAPRT"/>
    <property type="match status" value="1"/>
</dbReference>
<dbReference type="Gene3D" id="3.20.20.70">
    <property type="entry name" value="Aldolase class I"/>
    <property type="match status" value="1"/>
</dbReference>
<evidence type="ECO:0000256" key="2">
    <source>
        <dbReference type="ARBA" id="ARBA00010897"/>
    </source>
</evidence>
<dbReference type="Proteomes" id="UP000198718">
    <property type="component" value="Unassembled WGS sequence"/>
</dbReference>
<dbReference type="InterPro" id="IPR041525">
    <property type="entry name" value="N/Namide_PRibTrfase"/>
</dbReference>
<dbReference type="NCBIfam" id="NF009131">
    <property type="entry name" value="PRK12484.1"/>
    <property type="match status" value="1"/>
</dbReference>
<dbReference type="InterPro" id="IPR006405">
    <property type="entry name" value="Nic_PRibTrfase_pncB"/>
</dbReference>
<dbReference type="NCBIfam" id="NF006695">
    <property type="entry name" value="PRK09243.1-2"/>
    <property type="match status" value="1"/>
</dbReference>
<dbReference type="NCBIfam" id="TIGR01513">
    <property type="entry name" value="NAPRTase_put"/>
    <property type="match status" value="1"/>
</dbReference>
<evidence type="ECO:0000259" key="10">
    <source>
        <dbReference type="Pfam" id="PF04095"/>
    </source>
</evidence>
<dbReference type="EMBL" id="FNFP01000001">
    <property type="protein sequence ID" value="SDJ81908.1"/>
    <property type="molecule type" value="Genomic_DNA"/>
</dbReference>
<reference evidence="13 14" key="1">
    <citation type="submission" date="2016-10" db="EMBL/GenBank/DDBJ databases">
        <authorList>
            <person name="de Groot N.N."/>
        </authorList>
    </citation>
    <scope>NUCLEOTIDE SEQUENCE [LARGE SCALE GENOMIC DNA]</scope>
    <source>
        <strain evidence="13 14">DSM 18346</strain>
    </source>
</reference>